<protein>
    <recommendedName>
        <fullName evidence="4">Biotin carboxylase</fullName>
    </recommendedName>
    <alternativeName>
        <fullName evidence="10">Acetyl-coenzyme A carboxylase biotin carboxylase subunit A</fullName>
    </alternativeName>
</protein>
<evidence type="ECO:0000256" key="3">
    <source>
        <dbReference type="ARBA" id="ARBA00011750"/>
    </source>
</evidence>
<evidence type="ECO:0000256" key="1">
    <source>
        <dbReference type="ARBA" id="ARBA00003761"/>
    </source>
</evidence>
<dbReference type="PROSITE" id="PS50975">
    <property type="entry name" value="ATP_GRASP"/>
    <property type="match status" value="1"/>
</dbReference>
<dbReference type="UniPathway" id="UPA00655">
    <property type="reaction ID" value="UER00711"/>
</dbReference>
<dbReference type="GO" id="GO:0004075">
    <property type="term" value="F:biotin carboxylase activity"/>
    <property type="evidence" value="ECO:0007669"/>
    <property type="project" value="UniProtKB-EC"/>
</dbReference>
<evidence type="ECO:0000256" key="2">
    <source>
        <dbReference type="ARBA" id="ARBA00004956"/>
    </source>
</evidence>
<dbReference type="Pfam" id="PF02786">
    <property type="entry name" value="CPSase_L_D2"/>
    <property type="match status" value="1"/>
</dbReference>
<dbReference type="EMBL" id="JMOA01000123">
    <property type="protein sequence ID" value="KCX96921.1"/>
    <property type="molecule type" value="Genomic_DNA"/>
</dbReference>
<evidence type="ECO:0000256" key="4">
    <source>
        <dbReference type="ARBA" id="ARBA00017242"/>
    </source>
</evidence>
<keyword evidence="9" id="KW-0092">Biotin</keyword>
<evidence type="ECO:0000256" key="12">
    <source>
        <dbReference type="PROSITE-ProRule" id="PRU00409"/>
    </source>
</evidence>
<dbReference type="PROSITE" id="PS50979">
    <property type="entry name" value="BC"/>
    <property type="match status" value="1"/>
</dbReference>
<feature type="domain" description="Biotin carboxylation" evidence="14">
    <location>
        <begin position="1"/>
        <end position="445"/>
    </location>
</feature>
<gene>
    <name evidence="15" type="ORF">J572_4024</name>
</gene>
<dbReference type="FunFam" id="3.40.50.20:FF:000010">
    <property type="entry name" value="Propionyl-CoA carboxylase subunit alpha"/>
    <property type="match status" value="1"/>
</dbReference>
<dbReference type="InterPro" id="IPR005479">
    <property type="entry name" value="CPAse_ATP-bd"/>
</dbReference>
<feature type="domain" description="ATP-grasp" evidence="13">
    <location>
        <begin position="120"/>
        <end position="316"/>
    </location>
</feature>
<evidence type="ECO:0000313" key="16">
    <source>
        <dbReference type="Proteomes" id="UP000027309"/>
    </source>
</evidence>
<dbReference type="InterPro" id="IPR005481">
    <property type="entry name" value="BC-like_N"/>
</dbReference>
<organism evidence="15 16">
    <name type="scientific">Acinetobacter baumannii 1499986</name>
    <dbReference type="NCBI Taxonomy" id="1310673"/>
    <lineage>
        <taxon>Bacteria</taxon>
        <taxon>Pseudomonadati</taxon>
        <taxon>Pseudomonadota</taxon>
        <taxon>Gammaproteobacteria</taxon>
        <taxon>Moraxellales</taxon>
        <taxon>Moraxellaceae</taxon>
        <taxon>Acinetobacter</taxon>
        <taxon>Acinetobacter calcoaceticus/baumannii complex</taxon>
    </lineage>
</organism>
<evidence type="ECO:0000259" key="13">
    <source>
        <dbReference type="PROSITE" id="PS50975"/>
    </source>
</evidence>
<evidence type="ECO:0000256" key="7">
    <source>
        <dbReference type="ARBA" id="ARBA00022840"/>
    </source>
</evidence>
<keyword evidence="6 12" id="KW-0547">Nucleotide-binding</keyword>
<dbReference type="PROSITE" id="PS00867">
    <property type="entry name" value="CPSASE_2"/>
    <property type="match status" value="1"/>
</dbReference>
<dbReference type="InterPro" id="IPR011761">
    <property type="entry name" value="ATP-grasp"/>
</dbReference>
<dbReference type="NCBIfam" id="NF006367">
    <property type="entry name" value="PRK08591.1"/>
    <property type="match status" value="1"/>
</dbReference>
<evidence type="ECO:0000256" key="10">
    <source>
        <dbReference type="ARBA" id="ARBA00033786"/>
    </source>
</evidence>
<dbReference type="PANTHER" id="PTHR18866">
    <property type="entry name" value="CARBOXYLASE:PYRUVATE/ACETYL-COA/PROPIONYL-COA CARBOXYLASE"/>
    <property type="match status" value="1"/>
</dbReference>
<evidence type="ECO:0000256" key="5">
    <source>
        <dbReference type="ARBA" id="ARBA00022598"/>
    </source>
</evidence>
<dbReference type="InterPro" id="IPR004549">
    <property type="entry name" value="Acetyl_CoA_COase_biotin_COase"/>
</dbReference>
<dbReference type="GO" id="GO:2001295">
    <property type="term" value="P:malonyl-CoA biosynthetic process"/>
    <property type="evidence" value="ECO:0007669"/>
    <property type="project" value="UniProtKB-UniPathway"/>
</dbReference>
<dbReference type="InterPro" id="IPR005482">
    <property type="entry name" value="Biotin_COase_C"/>
</dbReference>
<comment type="subunit">
    <text evidence="3">Acetyl-CoA carboxylase is a heterohexamer of biotin carboxyl carrier protein, biotin carboxylase and the two subunits of carboxyl transferase in a 2:2 complex.</text>
</comment>
<comment type="caution">
    <text evidence="15">The sequence shown here is derived from an EMBL/GenBank/DDBJ whole genome shotgun (WGS) entry which is preliminary data.</text>
</comment>
<keyword evidence="8" id="KW-0460">Magnesium</keyword>
<sequence>MFEKILIANRGEIACRVIRTAKKLGIRTVAVYSDADANAQHVKLADEAVYIGQSPATQSYLQVDRIIQAAIDTGSQAVHPGYGFLSENDQFALACQQHNICFIGPPVDAILAMGLKATSKALMEKAGVPLTPGYHGTNQDADFLKQQADRIGYPVLIKASAGGGGKGMSLVERSEDFVHALASCKREAKSSFGNDDVLIERYVIQPRHIEVQVFGDTHGNYVHLFERDCSVQRRHQKVLEEAPAPNLPEQARADILQACVHACQLMQYRGAGTFEFLFEDGEFFFIEMNTRVQVEHPVTEMVTGVDIIEQQLRIAAGLGLELQQEDIEVRGHAIECRINAEDPTTFLPSPGKIESFYAPGGAGIRLDSHIYPGYSIPPYYDSMIAKLIAHGKDRETSLARMRQALDEMILTGIKTNIPLHKDLILQDKNFCSQAMDIHYLEKHLLKQVEEEKKAETA</sequence>
<dbReference type="Pfam" id="PF02785">
    <property type="entry name" value="Biotin_carb_C"/>
    <property type="match status" value="1"/>
</dbReference>
<reference evidence="15 16" key="1">
    <citation type="submission" date="2014-04" db="EMBL/GenBank/DDBJ databases">
        <title>Comparative genomics and transcriptomics to identify genetic mechanisms underlying the emergence of carbapenem resistant Acinetobacter baumannii (CRAb).</title>
        <authorList>
            <person name="Harris A.D."/>
            <person name="Johnson K.J."/>
            <person name="George J."/>
            <person name="Nadendla S."/>
            <person name="Daugherty S.C."/>
            <person name="Parankush S."/>
            <person name="Sadzewicz L."/>
            <person name="Tallon L."/>
            <person name="Sengamalay N."/>
            <person name="Hazen T.H."/>
            <person name="Rasko D.A."/>
        </authorList>
    </citation>
    <scope>NUCLEOTIDE SEQUENCE [LARGE SCALE GENOMIC DNA]</scope>
    <source>
        <strain evidence="15 16">1499986</strain>
    </source>
</reference>
<evidence type="ECO:0000256" key="11">
    <source>
        <dbReference type="ARBA" id="ARBA00048600"/>
    </source>
</evidence>
<dbReference type="InterPro" id="IPR011764">
    <property type="entry name" value="Biotin_carboxylation_dom"/>
</dbReference>
<keyword evidence="7 12" id="KW-0067">ATP-binding</keyword>
<keyword evidence="5 15" id="KW-0436">Ligase</keyword>
<dbReference type="InterPro" id="IPR050856">
    <property type="entry name" value="Biotin_carboxylase_complex"/>
</dbReference>
<dbReference type="PANTHER" id="PTHR18866:SF33">
    <property type="entry name" value="METHYLCROTONOYL-COA CARBOXYLASE SUBUNIT ALPHA, MITOCHONDRIAL-RELATED"/>
    <property type="match status" value="1"/>
</dbReference>
<evidence type="ECO:0000259" key="14">
    <source>
        <dbReference type="PROSITE" id="PS50979"/>
    </source>
</evidence>
<dbReference type="SMART" id="SM00878">
    <property type="entry name" value="Biotin_carb_C"/>
    <property type="match status" value="1"/>
</dbReference>
<dbReference type="SUPFAM" id="SSF52440">
    <property type="entry name" value="PreATP-grasp domain"/>
    <property type="match status" value="1"/>
</dbReference>
<evidence type="ECO:0000313" key="15">
    <source>
        <dbReference type="EMBL" id="KCX96921.1"/>
    </source>
</evidence>
<accession>A0A836LXL7</accession>
<comment type="pathway">
    <text evidence="2">Lipid metabolism; malonyl-CoA biosynthesis; malonyl-CoA from acetyl-CoA: step 1/1.</text>
</comment>
<dbReference type="FunFam" id="3.30.470.20:FF:000028">
    <property type="entry name" value="Methylcrotonoyl-CoA carboxylase subunit alpha, mitochondrial"/>
    <property type="match status" value="1"/>
</dbReference>
<comment type="catalytic activity">
    <reaction evidence="11">
        <text>N(6)-biotinyl-L-lysyl-[protein] + hydrogencarbonate + ATP = N(6)-carboxybiotinyl-L-lysyl-[protein] + ADP + phosphate + H(+)</text>
        <dbReference type="Rhea" id="RHEA:13501"/>
        <dbReference type="Rhea" id="RHEA-COMP:10505"/>
        <dbReference type="Rhea" id="RHEA-COMP:10506"/>
        <dbReference type="ChEBI" id="CHEBI:15378"/>
        <dbReference type="ChEBI" id="CHEBI:17544"/>
        <dbReference type="ChEBI" id="CHEBI:30616"/>
        <dbReference type="ChEBI" id="CHEBI:43474"/>
        <dbReference type="ChEBI" id="CHEBI:83144"/>
        <dbReference type="ChEBI" id="CHEBI:83145"/>
        <dbReference type="ChEBI" id="CHEBI:456216"/>
        <dbReference type="EC" id="6.3.4.14"/>
    </reaction>
</comment>
<comment type="function">
    <text evidence="1">This protein is a component of the acetyl coenzyme A carboxylase complex; first, biotin carboxylase catalyzes the carboxylation of the carrier protein and then the transcarboxylase transfers the carboxyl group to form malonyl-CoA.</text>
</comment>
<dbReference type="Proteomes" id="UP000027309">
    <property type="component" value="Unassembled WGS sequence"/>
</dbReference>
<dbReference type="AlphaFoldDB" id="A0A836LXL7"/>
<dbReference type="InterPro" id="IPR016185">
    <property type="entry name" value="PreATP-grasp_dom_sf"/>
</dbReference>
<dbReference type="Gene3D" id="3.30.470.20">
    <property type="entry name" value="ATP-grasp fold, B domain"/>
    <property type="match status" value="1"/>
</dbReference>
<dbReference type="SUPFAM" id="SSF51246">
    <property type="entry name" value="Rudiment single hybrid motif"/>
    <property type="match status" value="1"/>
</dbReference>
<dbReference type="GO" id="GO:0046872">
    <property type="term" value="F:metal ion binding"/>
    <property type="evidence" value="ECO:0007669"/>
    <property type="project" value="InterPro"/>
</dbReference>
<evidence type="ECO:0000256" key="6">
    <source>
        <dbReference type="ARBA" id="ARBA00022741"/>
    </source>
</evidence>
<dbReference type="RefSeq" id="WP_032000267.1">
    <property type="nucleotide sequence ID" value="NZ_JMOA01000123.1"/>
</dbReference>
<proteinExistence type="predicted"/>
<dbReference type="Pfam" id="PF00289">
    <property type="entry name" value="Biotin_carb_N"/>
    <property type="match status" value="1"/>
</dbReference>
<name>A0A836LXL7_ACIBA</name>
<dbReference type="PROSITE" id="PS00866">
    <property type="entry name" value="CPSASE_1"/>
    <property type="match status" value="1"/>
</dbReference>
<evidence type="ECO:0000256" key="9">
    <source>
        <dbReference type="ARBA" id="ARBA00023267"/>
    </source>
</evidence>
<evidence type="ECO:0000256" key="8">
    <source>
        <dbReference type="ARBA" id="ARBA00022842"/>
    </source>
</evidence>
<dbReference type="NCBIfam" id="TIGR00514">
    <property type="entry name" value="accC"/>
    <property type="match status" value="1"/>
</dbReference>
<dbReference type="SUPFAM" id="SSF56059">
    <property type="entry name" value="Glutathione synthetase ATP-binding domain-like"/>
    <property type="match status" value="1"/>
</dbReference>
<dbReference type="FunFam" id="3.30.1490.20:FF:000003">
    <property type="entry name" value="acetyl-CoA carboxylase isoform X1"/>
    <property type="match status" value="1"/>
</dbReference>
<dbReference type="InterPro" id="IPR011054">
    <property type="entry name" value="Rudment_hybrid_motif"/>
</dbReference>
<dbReference type="GO" id="GO:0005524">
    <property type="term" value="F:ATP binding"/>
    <property type="evidence" value="ECO:0007669"/>
    <property type="project" value="UniProtKB-UniRule"/>
</dbReference>